<dbReference type="Gene3D" id="1.20.5.4130">
    <property type="match status" value="1"/>
</dbReference>
<dbReference type="InterPro" id="IPR043129">
    <property type="entry name" value="ATPase_NBD"/>
</dbReference>
<evidence type="ECO:0000256" key="1">
    <source>
        <dbReference type="ARBA" id="ARBA00022533"/>
    </source>
</evidence>
<reference evidence="8" key="1">
    <citation type="journal article" date="2019" name="Gigascience">
        <title>De novo genome assembly of the endangered Acer yangbiense, a plant species with extremely small populations endemic to Yunnan Province, China.</title>
        <authorList>
            <person name="Yang J."/>
            <person name="Wariss H.M."/>
            <person name="Tao L."/>
            <person name="Zhang R."/>
            <person name="Yun Q."/>
            <person name="Hollingsworth P."/>
            <person name="Dao Z."/>
            <person name="Luo G."/>
            <person name="Guo H."/>
            <person name="Ma Y."/>
            <person name="Sun W."/>
        </authorList>
    </citation>
    <scope>NUCLEOTIDE SEQUENCE [LARGE SCALE GENOMIC DNA]</scope>
    <source>
        <strain evidence="8">cv. Malutang</strain>
    </source>
</reference>
<keyword evidence="8" id="KW-1185">Reference proteome</keyword>
<keyword evidence="4" id="KW-0611">Plant defense</keyword>
<keyword evidence="1" id="KW-0021">Allosteric enzyme</keyword>
<feature type="domain" description="Hexokinase N-terminal" evidence="5">
    <location>
        <begin position="280"/>
        <end position="314"/>
    </location>
</feature>
<dbReference type="EMBL" id="VAHF01000002">
    <property type="protein sequence ID" value="TXG68815.1"/>
    <property type="molecule type" value="Genomic_DNA"/>
</dbReference>
<comment type="caution">
    <text evidence="7">The sequence shown here is derived from an EMBL/GenBank/DDBJ whole genome shotgun (WGS) entry which is preliminary data.</text>
</comment>
<keyword evidence="3" id="KW-0547">Nucleotide-binding</keyword>
<organism evidence="7 8">
    <name type="scientific">Acer yangbiense</name>
    <dbReference type="NCBI Taxonomy" id="1000413"/>
    <lineage>
        <taxon>Eukaryota</taxon>
        <taxon>Viridiplantae</taxon>
        <taxon>Streptophyta</taxon>
        <taxon>Embryophyta</taxon>
        <taxon>Tracheophyta</taxon>
        <taxon>Spermatophyta</taxon>
        <taxon>Magnoliopsida</taxon>
        <taxon>eudicotyledons</taxon>
        <taxon>Gunneridae</taxon>
        <taxon>Pentapetalae</taxon>
        <taxon>rosids</taxon>
        <taxon>malvids</taxon>
        <taxon>Sapindales</taxon>
        <taxon>Sapindaceae</taxon>
        <taxon>Hippocastanoideae</taxon>
        <taxon>Acereae</taxon>
        <taxon>Acer</taxon>
    </lineage>
</organism>
<dbReference type="OrthoDB" id="745875at2759"/>
<dbReference type="Pfam" id="PF00349">
    <property type="entry name" value="Hexokinase_1"/>
    <property type="match status" value="2"/>
</dbReference>
<dbReference type="GO" id="GO:0005524">
    <property type="term" value="F:ATP binding"/>
    <property type="evidence" value="ECO:0007669"/>
    <property type="project" value="InterPro"/>
</dbReference>
<evidence type="ECO:0000313" key="7">
    <source>
        <dbReference type="EMBL" id="TXG68815.1"/>
    </source>
</evidence>
<dbReference type="InterPro" id="IPR022672">
    <property type="entry name" value="Hexokinase_N"/>
</dbReference>
<dbReference type="GO" id="GO:0003872">
    <property type="term" value="F:6-phosphofructokinase activity"/>
    <property type="evidence" value="ECO:0007669"/>
    <property type="project" value="InterPro"/>
</dbReference>
<dbReference type="InterPro" id="IPR041118">
    <property type="entry name" value="Rx_N"/>
</dbReference>
<evidence type="ECO:0000259" key="5">
    <source>
        <dbReference type="Pfam" id="PF00349"/>
    </source>
</evidence>
<dbReference type="InterPro" id="IPR050929">
    <property type="entry name" value="PFKA"/>
</dbReference>
<evidence type="ECO:0000259" key="6">
    <source>
        <dbReference type="Pfam" id="PF18052"/>
    </source>
</evidence>
<sequence>MAEAIVSVVLEQLMKVAGGQIQQEVKLVVGVDDEVRKLKSNFEIIQDVLADAEQRQVTETAVRVWLEKLKDVSYEMDDVLDEWNTAILRSLQPEGVESVHTPERKVCSCFLFPYSGLKQVVLSHDIASKIKAINDNLDAIAKERDRYNFRSIKPPHQRDESTSFIDVSEVVGRDEQNNDLVDKLLKQAFITTVEIGKDVKIDYLETARDKILDEAFIWASLQFCSSCFSDEKGIFYTLDLGGTNFRVLKVQLGGKDAGIVKQEFEEVSIPPNLMTGTSDRELSFTFSFTGMQTSINSGNLVRWTKGFDIDDAVGWLRCGGGIDKNYEKTMPQHVSALDAILEIIQRPGQALIITVEVDNLQILANCYQIFASCKASENNTSVDQNIWHRVSIGQDMESSPAPGWITILCCPCCLEISLCDAKEEIFRRNVDCCLIPESPFYLEAPGGIFEFIGKRLKKNGHMVIVITEGAGMCISKDKGTDASGNKLLHDGLWISQKNKGTLCRKAKDGYKSEVCRSEDRHTLSMQFLAIHLIMCTTLSWLTVPFIVNSDMVGYTGFTVSPVNGRHAAGSCNSYKRKQSVKPGYILKKDIEAILCFQGGYGDFYAQNTLPLTPKVVNNIHNRGGTILGISLGSRDTSKIEIRRHGLKVAVAGIPKTIDNAFQYFSFHVIDKSIGFIAMYATLAIRDVDCCLIPKSQFYLERPGGHMVIVIAEGAGQCKHTMDQQDASTKLFQDADLCIYQKIKISAMLFTLSIFDSARTLSKKAKDGYKSEIYRSDIHDPCYPSNAMHPIMCNAFFWLTVSFVVHRLHTGNRKTDQGGEKASVINQSAKLLGSKQYQQMQNRGIIRDQTKLSRH</sequence>
<name>A0A5C7IIA5_9ROSI</name>
<dbReference type="AlphaFoldDB" id="A0A5C7IIA5"/>
<dbReference type="Gene3D" id="3.40.50.460">
    <property type="entry name" value="Phosphofructokinase domain"/>
    <property type="match status" value="1"/>
</dbReference>
<gene>
    <name evidence="7" type="ORF">EZV62_003750</name>
</gene>
<accession>A0A5C7IIA5</accession>
<evidence type="ECO:0000256" key="3">
    <source>
        <dbReference type="ARBA" id="ARBA00022741"/>
    </source>
</evidence>
<evidence type="ECO:0000256" key="2">
    <source>
        <dbReference type="ARBA" id="ARBA00022737"/>
    </source>
</evidence>
<protein>
    <recommendedName>
        <fullName evidence="9">Phosphotransferase</fullName>
    </recommendedName>
</protein>
<evidence type="ECO:0008006" key="9">
    <source>
        <dbReference type="Google" id="ProtNLM"/>
    </source>
</evidence>
<dbReference type="GO" id="GO:0006952">
    <property type="term" value="P:defense response"/>
    <property type="evidence" value="ECO:0007669"/>
    <property type="project" value="UniProtKB-KW"/>
</dbReference>
<dbReference type="Pfam" id="PF18052">
    <property type="entry name" value="Rx_N"/>
    <property type="match status" value="1"/>
</dbReference>
<proteinExistence type="predicted"/>
<dbReference type="Proteomes" id="UP000323000">
    <property type="component" value="Chromosome 2"/>
</dbReference>
<dbReference type="PANTHER" id="PTHR45770">
    <property type="entry name" value="ATP-DEPENDENT 6-PHOSPHOFRUCTOKINASE 1"/>
    <property type="match status" value="1"/>
</dbReference>
<dbReference type="InterPro" id="IPR035966">
    <property type="entry name" value="PKF_sf"/>
</dbReference>
<dbReference type="Gene3D" id="3.30.420.40">
    <property type="match status" value="2"/>
</dbReference>
<keyword evidence="2" id="KW-0677">Repeat</keyword>
<evidence type="ECO:0000256" key="4">
    <source>
        <dbReference type="ARBA" id="ARBA00022821"/>
    </source>
</evidence>
<feature type="domain" description="Hexokinase N-terminal" evidence="5">
    <location>
        <begin position="230"/>
        <end position="279"/>
    </location>
</feature>
<dbReference type="CDD" id="cd14798">
    <property type="entry name" value="RX-CC_like"/>
    <property type="match status" value="1"/>
</dbReference>
<dbReference type="SUPFAM" id="SSF53067">
    <property type="entry name" value="Actin-like ATPase domain"/>
    <property type="match status" value="1"/>
</dbReference>
<feature type="domain" description="Disease resistance N-terminal" evidence="6">
    <location>
        <begin position="7"/>
        <end position="90"/>
    </location>
</feature>
<dbReference type="InterPro" id="IPR038005">
    <property type="entry name" value="RX-like_CC"/>
</dbReference>
<dbReference type="SUPFAM" id="SSF53784">
    <property type="entry name" value="Phosphofructokinase"/>
    <property type="match status" value="2"/>
</dbReference>
<evidence type="ECO:0000313" key="8">
    <source>
        <dbReference type="Proteomes" id="UP000323000"/>
    </source>
</evidence>